<evidence type="ECO:0000256" key="1">
    <source>
        <dbReference type="ARBA" id="ARBA00010641"/>
    </source>
</evidence>
<dbReference type="RefSeq" id="WP_155151483.1">
    <property type="nucleotide sequence ID" value="NZ_JACOPQ010000007.1"/>
</dbReference>
<evidence type="ECO:0000256" key="2">
    <source>
        <dbReference type="ARBA" id="ARBA00023015"/>
    </source>
</evidence>
<dbReference type="AlphaFoldDB" id="A0A8J6M818"/>
<keyword evidence="5" id="KW-0804">Transcription</keyword>
<name>A0A8J6M818_9FIRM</name>
<dbReference type="InterPro" id="IPR007627">
    <property type="entry name" value="RNA_pol_sigma70_r2"/>
</dbReference>
<evidence type="ECO:0000256" key="5">
    <source>
        <dbReference type="ARBA" id="ARBA00023163"/>
    </source>
</evidence>
<dbReference type="GO" id="GO:0003677">
    <property type="term" value="F:DNA binding"/>
    <property type="evidence" value="ECO:0007669"/>
    <property type="project" value="UniProtKB-KW"/>
</dbReference>
<dbReference type="InterPro" id="IPR014284">
    <property type="entry name" value="RNA_pol_sigma-70_dom"/>
</dbReference>
<keyword evidence="8" id="KW-1185">Reference proteome</keyword>
<organism evidence="7 8">
    <name type="scientific">Lawsonibacter faecis</name>
    <dbReference type="NCBI Taxonomy" id="2763052"/>
    <lineage>
        <taxon>Bacteria</taxon>
        <taxon>Bacillati</taxon>
        <taxon>Bacillota</taxon>
        <taxon>Clostridia</taxon>
        <taxon>Eubacteriales</taxon>
        <taxon>Oscillospiraceae</taxon>
        <taxon>Lawsonibacter</taxon>
    </lineage>
</organism>
<evidence type="ECO:0000259" key="6">
    <source>
        <dbReference type="Pfam" id="PF04542"/>
    </source>
</evidence>
<evidence type="ECO:0000256" key="4">
    <source>
        <dbReference type="ARBA" id="ARBA00023125"/>
    </source>
</evidence>
<comment type="caution">
    <text evidence="7">The sequence shown here is derived from an EMBL/GenBank/DDBJ whole genome shotgun (WGS) entry which is preliminary data.</text>
</comment>
<keyword evidence="4" id="KW-0238">DNA-binding</keyword>
<sequence>MDDRQIIELYWAREESAVSETERKYGPYCRSVAVNILGSAQDAEECVSDAWLGAWNSIPPQRPASLRAYLGRLVRNAALSLCRRSRAQKRGGGMEVLLSELGDCAGSRPSPEEEFDAGRLGEDISRWLRGLDGAKRRLFLRRYWLGESVGELARECRCTPNALAVRLRRLRLELKDFLEQEGYAL</sequence>
<dbReference type="Gene3D" id="1.10.10.10">
    <property type="entry name" value="Winged helix-like DNA-binding domain superfamily/Winged helix DNA-binding domain"/>
    <property type="match status" value="1"/>
</dbReference>
<evidence type="ECO:0000256" key="3">
    <source>
        <dbReference type="ARBA" id="ARBA00023082"/>
    </source>
</evidence>
<dbReference type="GO" id="GO:0006352">
    <property type="term" value="P:DNA-templated transcription initiation"/>
    <property type="evidence" value="ECO:0007669"/>
    <property type="project" value="InterPro"/>
</dbReference>
<dbReference type="Proteomes" id="UP000607645">
    <property type="component" value="Unassembled WGS sequence"/>
</dbReference>
<dbReference type="InterPro" id="IPR039425">
    <property type="entry name" value="RNA_pol_sigma-70-like"/>
</dbReference>
<comment type="similarity">
    <text evidence="1">Belongs to the sigma-70 factor family. ECF subfamily.</text>
</comment>
<evidence type="ECO:0000313" key="7">
    <source>
        <dbReference type="EMBL" id="MBC5737312.1"/>
    </source>
</evidence>
<dbReference type="Gene3D" id="1.10.1740.10">
    <property type="match status" value="1"/>
</dbReference>
<dbReference type="GO" id="GO:0016987">
    <property type="term" value="F:sigma factor activity"/>
    <property type="evidence" value="ECO:0007669"/>
    <property type="project" value="UniProtKB-KW"/>
</dbReference>
<dbReference type="SUPFAM" id="SSF88659">
    <property type="entry name" value="Sigma3 and sigma4 domains of RNA polymerase sigma factors"/>
    <property type="match status" value="1"/>
</dbReference>
<gene>
    <name evidence="7" type="ORF">H8S62_09870</name>
</gene>
<feature type="domain" description="RNA polymerase sigma-70 region 2" evidence="6">
    <location>
        <begin position="23"/>
        <end position="86"/>
    </location>
</feature>
<reference evidence="7" key="1">
    <citation type="submission" date="2020-08" db="EMBL/GenBank/DDBJ databases">
        <title>Genome public.</title>
        <authorList>
            <person name="Liu C."/>
            <person name="Sun Q."/>
        </authorList>
    </citation>
    <scope>NUCLEOTIDE SEQUENCE</scope>
    <source>
        <strain evidence="7">NSJ-52</strain>
    </source>
</reference>
<protein>
    <submittedName>
        <fullName evidence="7">Sigma-70 family RNA polymerase sigma factor</fullName>
    </submittedName>
</protein>
<dbReference type="InterPro" id="IPR013325">
    <property type="entry name" value="RNA_pol_sigma_r2"/>
</dbReference>
<dbReference type="InterPro" id="IPR036388">
    <property type="entry name" value="WH-like_DNA-bd_sf"/>
</dbReference>
<dbReference type="Pfam" id="PF04542">
    <property type="entry name" value="Sigma70_r2"/>
    <property type="match status" value="1"/>
</dbReference>
<dbReference type="PANTHER" id="PTHR43133">
    <property type="entry name" value="RNA POLYMERASE ECF-TYPE SIGMA FACTO"/>
    <property type="match status" value="1"/>
</dbReference>
<keyword evidence="3" id="KW-0731">Sigma factor</keyword>
<evidence type="ECO:0000313" key="8">
    <source>
        <dbReference type="Proteomes" id="UP000607645"/>
    </source>
</evidence>
<dbReference type="EMBL" id="JACOPQ010000007">
    <property type="protein sequence ID" value="MBC5737312.1"/>
    <property type="molecule type" value="Genomic_DNA"/>
</dbReference>
<dbReference type="InterPro" id="IPR013324">
    <property type="entry name" value="RNA_pol_sigma_r3/r4-like"/>
</dbReference>
<dbReference type="NCBIfam" id="TIGR02937">
    <property type="entry name" value="sigma70-ECF"/>
    <property type="match status" value="1"/>
</dbReference>
<dbReference type="PANTHER" id="PTHR43133:SF8">
    <property type="entry name" value="RNA POLYMERASE SIGMA FACTOR HI_1459-RELATED"/>
    <property type="match status" value="1"/>
</dbReference>
<dbReference type="SUPFAM" id="SSF88946">
    <property type="entry name" value="Sigma2 domain of RNA polymerase sigma factors"/>
    <property type="match status" value="1"/>
</dbReference>
<keyword evidence="2" id="KW-0805">Transcription regulation</keyword>
<accession>A0A8J6M818</accession>
<proteinExistence type="inferred from homology"/>